<dbReference type="Proteomes" id="UP001497383">
    <property type="component" value="Chromosome 4"/>
</dbReference>
<evidence type="ECO:0000256" key="8">
    <source>
        <dbReference type="ARBA" id="ARBA00023011"/>
    </source>
</evidence>
<evidence type="ECO:0000313" key="15">
    <source>
        <dbReference type="Proteomes" id="UP001497383"/>
    </source>
</evidence>
<keyword evidence="7 13" id="KW-0560">Oxidoreductase</keyword>
<keyword evidence="6 13" id="KW-1133">Transmembrane helix</keyword>
<keyword evidence="10 13" id="KW-0472">Membrane</keyword>
<feature type="transmembrane region" description="Helical" evidence="13">
    <location>
        <begin position="12"/>
        <end position="30"/>
    </location>
</feature>
<dbReference type="RefSeq" id="XP_066830669.1">
    <property type="nucleotide sequence ID" value="XM_066973874.1"/>
</dbReference>
<sequence>MSELNPRTKHREFNGVAGALGITVGLPLVLELFQLVCNPAYSTKGLHIDVGAIVGQLPSNLSETCELMFDPTVWKVYLAWFFGLVALDQILPGTQLQGTELRDGTKLNYTINGVPMSLLLVTLLVARLFQVQDYQLPELQFIYDHQLQLVFTTIIFSFILAIFVYAISFIPLRNANGRGTKERILSVNGNTGNAFYDWFIGRELNPRIGSWDIKLFCELRPGMLLWFLVNLSCLHQQYHQLGYVTDSLVLVNLLQAIYLFDGVLNEAGCLSMIDVTTDGFGFMLSFGDLAWVPWSYSLQARYLAIPGNEVNLGWWRCCAVLLLQVVGFYIFRAANQQKADFKNGKLNRLKSITTPTGSKLLADGWWAKSQHINYMGDWLIGWSWCLPTGFQTPLTYFYVVYFASLLIHRQVRDDMKCRAKYGKAWDEYTKLVPYKIIPYLY</sequence>
<dbReference type="InterPro" id="IPR001171">
    <property type="entry name" value="ERG24_DHCR-like"/>
</dbReference>
<keyword evidence="3 13" id="KW-0444">Lipid biosynthesis</keyword>
<comment type="similarity">
    <text evidence="2 13">Belongs to the ERG4/ERG24 family.</text>
</comment>
<evidence type="ECO:0000256" key="6">
    <source>
        <dbReference type="ARBA" id="ARBA00022989"/>
    </source>
</evidence>
<dbReference type="InterPro" id="IPR018083">
    <property type="entry name" value="Sterol_reductase_CS"/>
</dbReference>
<dbReference type="PROSITE" id="PS01017">
    <property type="entry name" value="STEROL_REDUCT_1"/>
    <property type="match status" value="1"/>
</dbReference>
<keyword evidence="5 13" id="KW-0752">Steroid biosynthesis</keyword>
<evidence type="ECO:0000256" key="3">
    <source>
        <dbReference type="ARBA" id="ARBA00022516"/>
    </source>
</evidence>
<evidence type="ECO:0000256" key="13">
    <source>
        <dbReference type="RuleBase" id="RU369120"/>
    </source>
</evidence>
<evidence type="ECO:0000256" key="1">
    <source>
        <dbReference type="ARBA" id="ARBA00004141"/>
    </source>
</evidence>
<evidence type="ECO:0000256" key="4">
    <source>
        <dbReference type="ARBA" id="ARBA00022692"/>
    </source>
</evidence>
<evidence type="ECO:0000256" key="7">
    <source>
        <dbReference type="ARBA" id="ARBA00023002"/>
    </source>
</evidence>
<keyword evidence="9 13" id="KW-0443">Lipid metabolism</keyword>
<dbReference type="PROSITE" id="PS01018">
    <property type="entry name" value="STEROL_REDUCT_2"/>
    <property type="match status" value="1"/>
</dbReference>
<evidence type="ECO:0000256" key="5">
    <source>
        <dbReference type="ARBA" id="ARBA00022955"/>
    </source>
</evidence>
<dbReference type="PANTHER" id="PTHR21257:SF52">
    <property type="entry name" value="DELTA(14)-STEROL REDUCTASE TM7SF2"/>
    <property type="match status" value="1"/>
</dbReference>
<comment type="caution">
    <text evidence="13">Lacks conserved residue(s) required for the propagation of feature annotation.</text>
</comment>
<dbReference type="Pfam" id="PF01222">
    <property type="entry name" value="ERG4_ERG24"/>
    <property type="match status" value="1"/>
</dbReference>
<evidence type="ECO:0000256" key="10">
    <source>
        <dbReference type="ARBA" id="ARBA00023136"/>
    </source>
</evidence>
<feature type="transmembrane region" description="Helical" evidence="13">
    <location>
        <begin position="149"/>
        <end position="172"/>
    </location>
</feature>
<feature type="transmembrane region" description="Helical" evidence="13">
    <location>
        <begin position="312"/>
        <end position="331"/>
    </location>
</feature>
<dbReference type="Gene3D" id="1.20.120.1630">
    <property type="match status" value="1"/>
</dbReference>
<keyword evidence="12 13" id="KW-0753">Steroid metabolism</keyword>
<evidence type="ECO:0000256" key="2">
    <source>
        <dbReference type="ARBA" id="ARBA00005402"/>
    </source>
</evidence>
<keyword evidence="4 13" id="KW-0812">Transmembrane</keyword>
<evidence type="ECO:0000256" key="11">
    <source>
        <dbReference type="ARBA" id="ARBA00023166"/>
    </source>
</evidence>
<reference evidence="14 15" key="1">
    <citation type="submission" date="2024-03" db="EMBL/GenBank/DDBJ databases">
        <authorList>
            <person name="Brejova B."/>
        </authorList>
    </citation>
    <scope>NUCLEOTIDE SEQUENCE [LARGE SCALE GENOMIC DNA]</scope>
    <source>
        <strain evidence="14 15">CBS 14171</strain>
    </source>
</reference>
<gene>
    <name evidence="14" type="ORF">LODBEIA_P37310</name>
</gene>
<feature type="transmembrane region" description="Helical" evidence="13">
    <location>
        <begin position="109"/>
        <end position="129"/>
    </location>
</feature>
<evidence type="ECO:0000256" key="9">
    <source>
        <dbReference type="ARBA" id="ARBA00023098"/>
    </source>
</evidence>
<comment type="subcellular location">
    <subcellularLocation>
        <location evidence="1">Membrane</location>
        <topology evidence="1">Multi-pass membrane protein</topology>
    </subcellularLocation>
</comment>
<keyword evidence="11 13" id="KW-1207">Sterol metabolism</keyword>
<feature type="transmembrane region" description="Helical" evidence="13">
    <location>
        <begin position="77"/>
        <end position="97"/>
    </location>
</feature>
<keyword evidence="15" id="KW-1185">Reference proteome</keyword>
<proteinExistence type="inferred from homology"/>
<organism evidence="14 15">
    <name type="scientific">Lodderomyces beijingensis</name>
    <dbReference type="NCBI Taxonomy" id="1775926"/>
    <lineage>
        <taxon>Eukaryota</taxon>
        <taxon>Fungi</taxon>
        <taxon>Dikarya</taxon>
        <taxon>Ascomycota</taxon>
        <taxon>Saccharomycotina</taxon>
        <taxon>Pichiomycetes</taxon>
        <taxon>Debaryomycetaceae</taxon>
        <taxon>Candida/Lodderomyces clade</taxon>
        <taxon>Lodderomyces</taxon>
    </lineage>
</organism>
<keyword evidence="8 13" id="KW-0756">Sterol biosynthesis</keyword>
<dbReference type="PANTHER" id="PTHR21257">
    <property type="entry name" value="DELTA(14)-STEROL REDUCTASE"/>
    <property type="match status" value="1"/>
</dbReference>
<protein>
    <recommendedName>
        <fullName evidence="13">Delta(14)-sterol reductase</fullName>
    </recommendedName>
    <alternativeName>
        <fullName evidence="13">C-14 sterol reductase</fullName>
    </alternativeName>
    <alternativeName>
        <fullName evidence="13">Sterol C14-reductase</fullName>
    </alternativeName>
</protein>
<dbReference type="GeneID" id="92208927"/>
<evidence type="ECO:0000313" key="14">
    <source>
        <dbReference type="EMBL" id="CAK9439631.1"/>
    </source>
</evidence>
<evidence type="ECO:0000256" key="12">
    <source>
        <dbReference type="ARBA" id="ARBA00023221"/>
    </source>
</evidence>
<name>A0ABP0ZN01_9ASCO</name>
<dbReference type="EMBL" id="OZ022408">
    <property type="protein sequence ID" value="CAK9439631.1"/>
    <property type="molecule type" value="Genomic_DNA"/>
</dbReference>
<accession>A0ABP0ZN01</accession>